<dbReference type="Pfam" id="PF12840">
    <property type="entry name" value="HTH_20"/>
    <property type="match status" value="1"/>
</dbReference>
<dbReference type="CDD" id="cd00090">
    <property type="entry name" value="HTH_ARSR"/>
    <property type="match status" value="1"/>
</dbReference>
<dbReference type="Gene3D" id="1.10.10.10">
    <property type="entry name" value="Winged helix-like DNA-binding domain superfamily/Winged helix DNA-binding domain"/>
    <property type="match status" value="1"/>
</dbReference>
<comment type="caution">
    <text evidence="1">The sequence shown here is derived from an EMBL/GenBank/DDBJ whole genome shotgun (WGS) entry which is preliminary data.</text>
</comment>
<proteinExistence type="predicted"/>
<evidence type="ECO:0000313" key="1">
    <source>
        <dbReference type="EMBL" id="NHN55656.1"/>
    </source>
</evidence>
<evidence type="ECO:0000313" key="2">
    <source>
        <dbReference type="Proteomes" id="UP000744769"/>
    </source>
</evidence>
<dbReference type="Proteomes" id="UP000744769">
    <property type="component" value="Unassembled WGS sequence"/>
</dbReference>
<dbReference type="EMBL" id="JAAOIV010000004">
    <property type="protein sequence ID" value="NHN55656.1"/>
    <property type="molecule type" value="Genomic_DNA"/>
</dbReference>
<protein>
    <submittedName>
        <fullName evidence="1">Helix-turn-helix transcriptional regulator</fullName>
    </submittedName>
</protein>
<dbReference type="InterPro" id="IPR011991">
    <property type="entry name" value="ArsR-like_HTH"/>
</dbReference>
<keyword evidence="2" id="KW-1185">Reference proteome</keyword>
<name>A0A967AYY7_9MICO</name>
<organism evidence="1 2">
    <name type="scientific">Metallococcus carri</name>
    <dbReference type="NCBI Taxonomy" id="1656884"/>
    <lineage>
        <taxon>Bacteria</taxon>
        <taxon>Bacillati</taxon>
        <taxon>Actinomycetota</taxon>
        <taxon>Actinomycetes</taxon>
        <taxon>Micrococcales</taxon>
        <taxon>Dermacoccaceae</taxon>
        <taxon>Metallococcus</taxon>
    </lineage>
</organism>
<reference evidence="1" key="1">
    <citation type="submission" date="2020-03" db="EMBL/GenBank/DDBJ databases">
        <title>Draft sequencing of Calidifontibacter sp. DB0510.</title>
        <authorList>
            <person name="Kim D.-U."/>
        </authorList>
    </citation>
    <scope>NUCLEOTIDE SEQUENCE</scope>
    <source>
        <strain evidence="1">DB0510</strain>
    </source>
</reference>
<accession>A0A967AYY7</accession>
<dbReference type="AlphaFoldDB" id="A0A967AYY7"/>
<dbReference type="InterPro" id="IPR036390">
    <property type="entry name" value="WH_DNA-bd_sf"/>
</dbReference>
<dbReference type="RefSeq" id="WP_166195582.1">
    <property type="nucleotide sequence ID" value="NZ_JAAOIV010000004.1"/>
</dbReference>
<gene>
    <name evidence="1" type="ORF">G9U51_07665</name>
</gene>
<dbReference type="SUPFAM" id="SSF46785">
    <property type="entry name" value="Winged helix' DNA-binding domain"/>
    <property type="match status" value="1"/>
</dbReference>
<sequence>MTTHQVRPGEQSASLQHPMRHRLLLALPDEGGVISELARILQTHKGNVAHHLAVLERVGLVERAGTRTGRGGTRIIWRRTFDQLAFEGDREATDGMLGAVRDGVLADETALLDLRHLRLRPEDAERIALQLKGFVDGLRPAPKGSPSYGVLVGVYRAH</sequence>
<dbReference type="InterPro" id="IPR036388">
    <property type="entry name" value="WH-like_DNA-bd_sf"/>
</dbReference>